<dbReference type="PANTHER" id="PTHR24342">
    <property type="entry name" value="SERINE/THREONINE-PROTEIN KINASE 17"/>
    <property type="match status" value="1"/>
</dbReference>
<evidence type="ECO:0000256" key="6">
    <source>
        <dbReference type="PROSITE-ProRule" id="PRU10141"/>
    </source>
</evidence>
<name>A0AA85K7L1_TRIRE</name>
<dbReference type="GO" id="GO:0004674">
    <property type="term" value="F:protein serine/threonine kinase activity"/>
    <property type="evidence" value="ECO:0007669"/>
    <property type="project" value="UniProtKB-KW"/>
</dbReference>
<evidence type="ECO:0000256" key="3">
    <source>
        <dbReference type="ARBA" id="ARBA00022741"/>
    </source>
</evidence>
<proteinExistence type="predicted"/>
<dbReference type="PROSITE" id="PS50011">
    <property type="entry name" value="PROTEIN_KINASE_DOM"/>
    <property type="match status" value="1"/>
</dbReference>
<feature type="region of interest" description="Disordered" evidence="7">
    <location>
        <begin position="602"/>
        <end position="629"/>
    </location>
</feature>
<dbReference type="Proteomes" id="UP000050795">
    <property type="component" value="Unassembled WGS sequence"/>
</dbReference>
<feature type="compositionally biased region" description="Low complexity" evidence="7">
    <location>
        <begin position="318"/>
        <end position="329"/>
    </location>
</feature>
<accession>A0AA85K7L1</accession>
<feature type="compositionally biased region" description="Polar residues" evidence="7">
    <location>
        <begin position="852"/>
        <end position="867"/>
    </location>
</feature>
<dbReference type="PANTHER" id="PTHR24342:SF14">
    <property type="entry name" value="DEATH-ASSOCIATED PROTEIN KINASE DAPK-1"/>
    <property type="match status" value="1"/>
</dbReference>
<dbReference type="InterPro" id="IPR000719">
    <property type="entry name" value="Prot_kinase_dom"/>
</dbReference>
<feature type="region of interest" description="Disordered" evidence="7">
    <location>
        <begin position="359"/>
        <end position="436"/>
    </location>
</feature>
<reference evidence="9" key="1">
    <citation type="submission" date="2022-06" db="EMBL/GenBank/DDBJ databases">
        <authorList>
            <person name="Berger JAMES D."/>
            <person name="Berger JAMES D."/>
        </authorList>
    </citation>
    <scope>NUCLEOTIDE SEQUENCE [LARGE SCALE GENOMIC DNA]</scope>
</reference>
<feature type="domain" description="Protein kinase" evidence="8">
    <location>
        <begin position="19"/>
        <end position="287"/>
    </location>
</feature>
<evidence type="ECO:0000256" key="1">
    <source>
        <dbReference type="ARBA" id="ARBA00022527"/>
    </source>
</evidence>
<evidence type="ECO:0000256" key="7">
    <source>
        <dbReference type="SAM" id="MobiDB-lite"/>
    </source>
</evidence>
<dbReference type="GO" id="GO:0035556">
    <property type="term" value="P:intracellular signal transduction"/>
    <property type="evidence" value="ECO:0007669"/>
    <property type="project" value="TreeGrafter"/>
</dbReference>
<dbReference type="Gene3D" id="3.30.200.20">
    <property type="entry name" value="Phosphorylase Kinase, domain 1"/>
    <property type="match status" value="1"/>
</dbReference>
<dbReference type="GO" id="GO:0005524">
    <property type="term" value="F:ATP binding"/>
    <property type="evidence" value="ECO:0007669"/>
    <property type="project" value="UniProtKB-UniRule"/>
</dbReference>
<feature type="compositionally biased region" description="Polar residues" evidence="7">
    <location>
        <begin position="605"/>
        <end position="626"/>
    </location>
</feature>
<feature type="region of interest" description="Disordered" evidence="7">
    <location>
        <begin position="814"/>
        <end position="867"/>
    </location>
</feature>
<keyword evidence="2" id="KW-0808">Transferase</keyword>
<sequence length="867" mass="95602">MHLLNQKPFVNQNRLEDLYEIQHKIGDGHFADVNLSICKKTNKKYAAKFIMKQRFSSGCQGSTLSDIDREAFILANLQHENIVNLHEVFYREDSVVLILDLVTGGELFARVADCERLSEEEASNFVQQILLGVQHMHGLGIVHLDLKTRCFDIFQPENIMIEDLSSRKIKIIDFGLARVLNPNESFQDMAGTPEFCAPEIVNFDPITFATDMWAVGVLTYILLTGISPFAGDTQLETFQNILDCIVDYSREEIENVSDLAKDFIQKLLVKNPRKRATVNECLQHPWIKPKDNKQSNRRRDSLISREKLSSLRNFIATNPNSNSLSVNNSGGDQQNKPPSSPTSPAFALELDEKPRFSLPDNYVSKYNNNNTNNTFNHTLPDKGDSLSSNNPVENKQLHKNDSKQSTNSQNNNNCASVTNTSRNNNNKNTNTVQTDKTPLVNHVIEAKNLSNCKISGIAHLITYSNPSPSHVDSRGINSKTSENQNSNCLSISNSLTPASNAKKSSPLNSFLDSTPSFPYNSPPPTTSMNTFKGIPAIIPSNSNSLSADKSSSVSNTNAGGWRTTLQNNIIGRLGAAFAAATGHVTPTTTIATTTTTSTTTGTFTYHNETGSTNSKISNNDKSVYSSDKSHNPNDTLYYLPKSVTDLKSKVQVDNKVNSNQSVNTKIYQTEVTSSEHRSSSTSTVTTVSTDQKLSFVQLTSKEMENEKVSEWSKTSNKNTSSSFGVVSRAVKELEITSSPISNIVSTSNNNNKIISESKIVRRFQSLGMNQLTDITCINGYPNEKINPHRGPICNPSNRIMVSKLQEIFESGSKKEIVNSRNSRTMESPVSPITVNSNNNNNSAKENLAVKASNPTGKYASSTNAKTS</sequence>
<evidence type="ECO:0000313" key="10">
    <source>
        <dbReference type="WBParaSite" id="TREG1_82910.3"/>
    </source>
</evidence>
<keyword evidence="4" id="KW-0418">Kinase</keyword>
<organism evidence="9 10">
    <name type="scientific">Trichobilharzia regenti</name>
    <name type="common">Nasal bird schistosome</name>
    <dbReference type="NCBI Taxonomy" id="157069"/>
    <lineage>
        <taxon>Eukaryota</taxon>
        <taxon>Metazoa</taxon>
        <taxon>Spiralia</taxon>
        <taxon>Lophotrochozoa</taxon>
        <taxon>Platyhelminthes</taxon>
        <taxon>Trematoda</taxon>
        <taxon>Digenea</taxon>
        <taxon>Strigeidida</taxon>
        <taxon>Schistosomatoidea</taxon>
        <taxon>Schistosomatidae</taxon>
        <taxon>Trichobilharzia</taxon>
    </lineage>
</organism>
<dbReference type="WBParaSite" id="TREG1_82910.3">
    <property type="protein sequence ID" value="TREG1_82910.3"/>
    <property type="gene ID" value="TREG1_82910"/>
</dbReference>
<dbReference type="GO" id="GO:0005634">
    <property type="term" value="C:nucleus"/>
    <property type="evidence" value="ECO:0007669"/>
    <property type="project" value="TreeGrafter"/>
</dbReference>
<reference evidence="10" key="2">
    <citation type="submission" date="2023-11" db="UniProtKB">
        <authorList>
            <consortium name="WormBaseParasite"/>
        </authorList>
    </citation>
    <scope>IDENTIFICATION</scope>
</reference>
<dbReference type="GO" id="GO:0043065">
    <property type="term" value="P:positive regulation of apoptotic process"/>
    <property type="evidence" value="ECO:0007669"/>
    <property type="project" value="TreeGrafter"/>
</dbReference>
<dbReference type="PROSITE" id="PS00107">
    <property type="entry name" value="PROTEIN_KINASE_ATP"/>
    <property type="match status" value="1"/>
</dbReference>
<feature type="compositionally biased region" description="Low complexity" evidence="7">
    <location>
        <begin position="403"/>
        <end position="436"/>
    </location>
</feature>
<keyword evidence="3 6" id="KW-0547">Nucleotide-binding</keyword>
<evidence type="ECO:0000256" key="5">
    <source>
        <dbReference type="ARBA" id="ARBA00022840"/>
    </source>
</evidence>
<feature type="compositionally biased region" description="Polar residues" evidence="7">
    <location>
        <begin position="818"/>
        <end position="834"/>
    </location>
</feature>
<feature type="region of interest" description="Disordered" evidence="7">
    <location>
        <begin position="314"/>
        <end position="346"/>
    </location>
</feature>
<feature type="binding site" evidence="6">
    <location>
        <position position="52"/>
    </location>
    <ligand>
        <name>ATP</name>
        <dbReference type="ChEBI" id="CHEBI:30616"/>
    </ligand>
</feature>
<evidence type="ECO:0000256" key="2">
    <source>
        <dbReference type="ARBA" id="ARBA00022679"/>
    </source>
</evidence>
<evidence type="ECO:0000256" key="4">
    <source>
        <dbReference type="ARBA" id="ARBA00022777"/>
    </source>
</evidence>
<keyword evidence="5 6" id="KW-0067">ATP-binding</keyword>
<evidence type="ECO:0000313" key="9">
    <source>
        <dbReference type="Proteomes" id="UP000050795"/>
    </source>
</evidence>
<feature type="compositionally biased region" description="Low complexity" evidence="7">
    <location>
        <begin position="367"/>
        <end position="378"/>
    </location>
</feature>
<protein>
    <recommendedName>
        <fullName evidence="8">Protein kinase domain-containing protein</fullName>
    </recommendedName>
</protein>
<dbReference type="SUPFAM" id="SSF56112">
    <property type="entry name" value="Protein kinase-like (PK-like)"/>
    <property type="match status" value="1"/>
</dbReference>
<dbReference type="Pfam" id="PF00069">
    <property type="entry name" value="Pkinase"/>
    <property type="match status" value="1"/>
</dbReference>
<keyword evidence="1" id="KW-0723">Serine/threonine-protein kinase</keyword>
<dbReference type="InterPro" id="IPR017441">
    <property type="entry name" value="Protein_kinase_ATP_BS"/>
</dbReference>
<evidence type="ECO:0000259" key="8">
    <source>
        <dbReference type="PROSITE" id="PS50011"/>
    </source>
</evidence>
<dbReference type="Gene3D" id="1.10.510.10">
    <property type="entry name" value="Transferase(Phosphotransferase) domain 1"/>
    <property type="match status" value="1"/>
</dbReference>
<keyword evidence="9" id="KW-1185">Reference proteome</keyword>
<dbReference type="FunFam" id="1.10.510.10:FF:000571">
    <property type="entry name" value="Maternal embryonic leucine zipper kinase"/>
    <property type="match status" value="1"/>
</dbReference>
<dbReference type="InterPro" id="IPR011009">
    <property type="entry name" value="Kinase-like_dom_sf"/>
</dbReference>
<feature type="region of interest" description="Disordered" evidence="7">
    <location>
        <begin position="465"/>
        <end position="509"/>
    </location>
</feature>
<dbReference type="AlphaFoldDB" id="A0AA85K7L1"/>